<proteinExistence type="predicted"/>
<dbReference type="Proteomes" id="UP000076008">
    <property type="component" value="Unassembled WGS sequence"/>
</dbReference>
<organism evidence="1 2">
    <name type="scientific">Enterobacter cloacae</name>
    <dbReference type="NCBI Taxonomy" id="550"/>
    <lineage>
        <taxon>Bacteria</taxon>
        <taxon>Pseudomonadati</taxon>
        <taxon>Pseudomonadota</taxon>
        <taxon>Gammaproteobacteria</taxon>
        <taxon>Enterobacterales</taxon>
        <taxon>Enterobacteriaceae</taxon>
        <taxon>Enterobacter</taxon>
        <taxon>Enterobacter cloacae complex</taxon>
    </lineage>
</organism>
<gene>
    <name evidence="1" type="ORF">SAMEA2273318_04128</name>
</gene>
<name>A0A144S8C5_ENTCL</name>
<accession>A0A144S8C5</accession>
<dbReference type="EMBL" id="FJXR01000032">
    <property type="protein sequence ID" value="CZW15061.1"/>
    <property type="molecule type" value="Genomic_DNA"/>
</dbReference>
<protein>
    <submittedName>
        <fullName evidence="1">Uncharacterized protein</fullName>
    </submittedName>
</protein>
<reference evidence="1 2" key="1">
    <citation type="submission" date="2016-03" db="EMBL/GenBank/DDBJ databases">
        <authorList>
            <consortium name="Pathogen Informatics"/>
        </authorList>
    </citation>
    <scope>NUCLEOTIDE SEQUENCE [LARGE SCALE GENOMIC DNA]</scope>
    <source>
        <strain evidence="2">e1252</strain>
    </source>
</reference>
<evidence type="ECO:0000313" key="2">
    <source>
        <dbReference type="Proteomes" id="UP000076008"/>
    </source>
</evidence>
<dbReference type="AlphaFoldDB" id="A0A144S8C5"/>
<evidence type="ECO:0000313" key="1">
    <source>
        <dbReference type="EMBL" id="CZW15061.1"/>
    </source>
</evidence>
<sequence>MTGGRIITSAVHIHRWITRLQLNFQQAGETGNMKKNQPTLLIEGYI</sequence>